<feature type="signal peptide" evidence="2">
    <location>
        <begin position="1"/>
        <end position="21"/>
    </location>
</feature>
<evidence type="ECO:0000256" key="1">
    <source>
        <dbReference type="SAM" id="MobiDB-lite"/>
    </source>
</evidence>
<proteinExistence type="predicted"/>
<keyword evidence="2" id="KW-0732">Signal</keyword>
<dbReference type="EMBL" id="JADDIV010000001">
    <property type="protein sequence ID" value="MBE7366052.1"/>
    <property type="molecule type" value="Genomic_DNA"/>
</dbReference>
<sequence>MPRISRNIVIAAAALATGAGAGAQAPAAPSPATAADAAYPSAFDGYRPFSAGEVGDWRRANDTVREVGGWRAYAREIHGGGTSQGTVPAPSRPAPAAAPARPASPHQEHHR</sequence>
<keyword evidence="4" id="KW-1185">Reference proteome</keyword>
<accession>A0ABR9RYB1</accession>
<evidence type="ECO:0000256" key="2">
    <source>
        <dbReference type="SAM" id="SignalP"/>
    </source>
</evidence>
<evidence type="ECO:0000313" key="3">
    <source>
        <dbReference type="EMBL" id="MBE7366052.1"/>
    </source>
</evidence>
<feature type="compositionally biased region" description="Low complexity" evidence="1">
    <location>
        <begin position="94"/>
        <end position="105"/>
    </location>
</feature>
<dbReference type="InterPro" id="IPR006311">
    <property type="entry name" value="TAT_signal"/>
</dbReference>
<name>A0ABR9RYB1_9BURK</name>
<gene>
    <name evidence="3" type="ORF">IM787_00600</name>
</gene>
<organism evidence="3 4">
    <name type="scientific">Ramlibacter pallidus</name>
    <dbReference type="NCBI Taxonomy" id="2780087"/>
    <lineage>
        <taxon>Bacteria</taxon>
        <taxon>Pseudomonadati</taxon>
        <taxon>Pseudomonadota</taxon>
        <taxon>Betaproteobacteria</taxon>
        <taxon>Burkholderiales</taxon>
        <taxon>Comamonadaceae</taxon>
        <taxon>Ramlibacter</taxon>
    </lineage>
</organism>
<feature type="chain" id="PRO_5045365230" description="Formate dehydrogenase" evidence="2">
    <location>
        <begin position="22"/>
        <end position="111"/>
    </location>
</feature>
<reference evidence="3 4" key="1">
    <citation type="submission" date="2020-10" db="EMBL/GenBank/DDBJ databases">
        <title>Ramlibacter sp. HM2 16S ribosomal RNA gene Genome sequencing and assembly.</title>
        <authorList>
            <person name="Kang M."/>
        </authorList>
    </citation>
    <scope>NUCLEOTIDE SEQUENCE [LARGE SCALE GENOMIC DNA]</scope>
    <source>
        <strain evidence="3 4">HM2</strain>
    </source>
</reference>
<comment type="caution">
    <text evidence="3">The sequence shown here is derived from an EMBL/GenBank/DDBJ whole genome shotgun (WGS) entry which is preliminary data.</text>
</comment>
<evidence type="ECO:0000313" key="4">
    <source>
        <dbReference type="Proteomes" id="UP000806285"/>
    </source>
</evidence>
<feature type="region of interest" description="Disordered" evidence="1">
    <location>
        <begin position="75"/>
        <end position="111"/>
    </location>
</feature>
<dbReference type="PROSITE" id="PS51318">
    <property type="entry name" value="TAT"/>
    <property type="match status" value="1"/>
</dbReference>
<dbReference type="Proteomes" id="UP000806285">
    <property type="component" value="Unassembled WGS sequence"/>
</dbReference>
<protein>
    <recommendedName>
        <fullName evidence="5">Formate dehydrogenase</fullName>
    </recommendedName>
</protein>
<dbReference type="RefSeq" id="WP_193674692.1">
    <property type="nucleotide sequence ID" value="NZ_JADDIV010000001.1"/>
</dbReference>
<evidence type="ECO:0008006" key="5">
    <source>
        <dbReference type="Google" id="ProtNLM"/>
    </source>
</evidence>